<dbReference type="SUPFAM" id="SSF55804">
    <property type="entry name" value="Phoshotransferase/anion transport protein"/>
    <property type="match status" value="1"/>
</dbReference>
<evidence type="ECO:0000313" key="13">
    <source>
        <dbReference type="EMBL" id="MBP3958313.1"/>
    </source>
</evidence>
<dbReference type="Proteomes" id="UP000676565">
    <property type="component" value="Unassembled WGS sequence"/>
</dbReference>
<evidence type="ECO:0000256" key="9">
    <source>
        <dbReference type="SAM" id="Phobius"/>
    </source>
</evidence>
<dbReference type="InterPro" id="IPR016152">
    <property type="entry name" value="PTrfase/Anion_transptr"/>
</dbReference>
<keyword evidence="7 9" id="KW-0472">Membrane</keyword>
<dbReference type="PROSITE" id="PS00372">
    <property type="entry name" value="PTS_EIIA_TYPE_2_HIS"/>
    <property type="match status" value="1"/>
</dbReference>
<feature type="transmembrane region" description="Helical" evidence="9">
    <location>
        <begin position="55"/>
        <end position="75"/>
    </location>
</feature>
<feature type="domain" description="PTS EIIA type-2" evidence="10">
    <location>
        <begin position="729"/>
        <end position="872"/>
    </location>
</feature>
<feature type="transmembrane region" description="Helical" evidence="9">
    <location>
        <begin position="307"/>
        <end position="328"/>
    </location>
</feature>
<feature type="transmembrane region" description="Helical" evidence="9">
    <location>
        <begin position="148"/>
        <end position="167"/>
    </location>
</feature>
<evidence type="ECO:0000256" key="5">
    <source>
        <dbReference type="ARBA" id="ARBA00022737"/>
    </source>
</evidence>
<feature type="transmembrane region" description="Helical" evidence="9">
    <location>
        <begin position="228"/>
        <end position="261"/>
    </location>
</feature>
<dbReference type="InterPro" id="IPR006153">
    <property type="entry name" value="Cation/H_exchanger_TM"/>
</dbReference>
<dbReference type="Gene3D" id="3.40.930.10">
    <property type="entry name" value="Mannitol-specific EII, Chain A"/>
    <property type="match status" value="1"/>
</dbReference>
<sequence>MDEFPLIATIAAGFTAAWVLGLLTQWLRLSPIVGYLLAGVLIGPHTPGFQGDLNLAHQLAEVGVILLMFGVGLHFHVEDLIAVRAIAVPGAVVQCLAATAVGAALFVGFGMETRTGIVIGVAMSVASTVVMMRVLMDADVLTSPAGHTAVGWSLVQDVLTVVVLVMIPVLGRPAAPVPESGTGTDPLVAVAVALLKLGALVAVVMFAGSRVVPWALTQVARLRSRELFTLTIMVFSVALAAGSFVLFGASMALGAFLAGMMVARSPVSHQAAADALPLRDAFAVLFFVSVGMLFDPTFLLREPLMMLAALGVILLVKPLVAVLVVAVLGHSSRTALTVALGLAQIGEFSFILSELAHKHGLMPEDGHNVLVGAAILSITVNPILFRSLDRIERWLRRRPRLWALLNSRAERSVTRANTEVAEQMATHATRGTRLAVVVGFGPVGRTVDRLLRDAGLTTVVIDTNLDTVAELRRLGQTAVFGDASRESILEGAGVARASHLVLTLPHASARAAIVAAARNLNPKLKTFVRAHYLREREELEQAGVTAAIFEEAEAAVALARLVLSDTGAGRESIETAVRDIRTRLILDNVSSLRARPVRKIMVPWTRVRRLSTAATLDEVRRQVGLQRFSRWPVVSAETGLPVGYLLAKDLIGLHSGGSWTALIRPLGTVRPDDDVESTLVYFQREGATLGLVRDHESPVGIVTIEDLLEQVVGRIEDEYPRHQQLVLHDLVVTDRDLLNLSGRTPEEAIAEMSARIPAGYLPAGADVAALAIARERELPTNLGLGVAIPHARCPDLANPLVVFGRSAAGVAFDQQSPDLVHLIFLLVTPAEQPNLHLLLLGQVARVAGDPEKRRKLLAAETPSEVSELLVIAAPVAPSSPAKMV</sequence>
<evidence type="ECO:0000256" key="3">
    <source>
        <dbReference type="ARBA" id="ARBA00022448"/>
    </source>
</evidence>
<accession>A0ABS5BXD0</accession>
<dbReference type="PANTHER" id="PTHR42751:SF1">
    <property type="entry name" value="CATION_PROTON ANTIPORTER YBAL-RELATED"/>
    <property type="match status" value="1"/>
</dbReference>
<protein>
    <submittedName>
        <fullName evidence="13">Cation:proton antiporter</fullName>
    </submittedName>
</protein>
<keyword evidence="4 9" id="KW-0812">Transmembrane</keyword>
<dbReference type="Pfam" id="PF02254">
    <property type="entry name" value="TrkA_N"/>
    <property type="match status" value="1"/>
</dbReference>
<evidence type="ECO:0000259" key="10">
    <source>
        <dbReference type="PROSITE" id="PS51094"/>
    </source>
</evidence>
<dbReference type="InterPro" id="IPR038770">
    <property type="entry name" value="Na+/solute_symporter_sf"/>
</dbReference>
<dbReference type="InterPro" id="IPR003148">
    <property type="entry name" value="RCK_N"/>
</dbReference>
<evidence type="ECO:0000259" key="11">
    <source>
        <dbReference type="PROSITE" id="PS51201"/>
    </source>
</evidence>
<dbReference type="Pfam" id="PF00359">
    <property type="entry name" value="PTS_EIIA_2"/>
    <property type="match status" value="1"/>
</dbReference>
<dbReference type="InterPro" id="IPR036291">
    <property type="entry name" value="NAD(P)-bd_dom_sf"/>
</dbReference>
<keyword evidence="8" id="KW-0129">CBS domain</keyword>
<keyword evidence="5" id="KW-0677">Repeat</keyword>
<organism evidence="13 14">
    <name type="scientific">Gemmata palustris</name>
    <dbReference type="NCBI Taxonomy" id="2822762"/>
    <lineage>
        <taxon>Bacteria</taxon>
        <taxon>Pseudomonadati</taxon>
        <taxon>Planctomycetota</taxon>
        <taxon>Planctomycetia</taxon>
        <taxon>Gemmatales</taxon>
        <taxon>Gemmataceae</taxon>
        <taxon>Gemmata</taxon>
    </lineage>
</organism>
<evidence type="ECO:0000256" key="6">
    <source>
        <dbReference type="ARBA" id="ARBA00022989"/>
    </source>
</evidence>
<comment type="similarity">
    <text evidence="2">Belongs to the monovalent cation:proton antiporter 2 (CPA2) transporter (TC 2.A.37) family.</text>
</comment>
<evidence type="ECO:0000259" key="12">
    <source>
        <dbReference type="PROSITE" id="PS51371"/>
    </source>
</evidence>
<evidence type="ECO:0000256" key="4">
    <source>
        <dbReference type="ARBA" id="ARBA00022692"/>
    </source>
</evidence>
<feature type="transmembrane region" description="Helical" evidence="9">
    <location>
        <begin position="187"/>
        <end position="207"/>
    </location>
</feature>
<dbReference type="PANTHER" id="PTHR42751">
    <property type="entry name" value="SODIUM/HYDROGEN EXCHANGER FAMILY/TRKA DOMAIN PROTEIN"/>
    <property type="match status" value="1"/>
</dbReference>
<feature type="transmembrane region" description="Helical" evidence="9">
    <location>
        <begin position="32"/>
        <end position="49"/>
    </location>
</feature>
<dbReference type="CDD" id="cd00211">
    <property type="entry name" value="PTS_IIA_fru"/>
    <property type="match status" value="1"/>
</dbReference>
<dbReference type="InterPro" id="IPR002178">
    <property type="entry name" value="PTS_EIIA_type-2_dom"/>
</dbReference>
<evidence type="ECO:0000256" key="8">
    <source>
        <dbReference type="PROSITE-ProRule" id="PRU00703"/>
    </source>
</evidence>
<feature type="domain" description="CBS" evidence="12">
    <location>
        <begin position="662"/>
        <end position="718"/>
    </location>
</feature>
<feature type="transmembrane region" description="Helical" evidence="9">
    <location>
        <begin position="281"/>
        <end position="300"/>
    </location>
</feature>
<dbReference type="SUPFAM" id="SSF54631">
    <property type="entry name" value="CBS-domain pair"/>
    <property type="match status" value="1"/>
</dbReference>
<dbReference type="InterPro" id="IPR046342">
    <property type="entry name" value="CBS_dom_sf"/>
</dbReference>
<dbReference type="Pfam" id="PF00571">
    <property type="entry name" value="CBS"/>
    <property type="match status" value="1"/>
</dbReference>
<keyword evidence="14" id="KW-1185">Reference proteome</keyword>
<evidence type="ECO:0000256" key="1">
    <source>
        <dbReference type="ARBA" id="ARBA00004141"/>
    </source>
</evidence>
<dbReference type="SUPFAM" id="SSF51735">
    <property type="entry name" value="NAD(P)-binding Rossmann-fold domains"/>
    <property type="match status" value="1"/>
</dbReference>
<feature type="domain" description="RCK N-terminal" evidence="11">
    <location>
        <begin position="432"/>
        <end position="548"/>
    </location>
</feature>
<dbReference type="InterPro" id="IPR000644">
    <property type="entry name" value="CBS_dom"/>
</dbReference>
<dbReference type="Pfam" id="PF00999">
    <property type="entry name" value="Na_H_Exchanger"/>
    <property type="match status" value="1"/>
</dbReference>
<dbReference type="InterPro" id="IPR044751">
    <property type="entry name" value="Ion_transp-like_CBS"/>
</dbReference>
<comment type="subcellular location">
    <subcellularLocation>
        <location evidence="1">Membrane</location>
        <topology evidence="1">Multi-pass membrane protein</topology>
    </subcellularLocation>
</comment>
<feature type="transmembrane region" description="Helical" evidence="9">
    <location>
        <begin position="87"/>
        <end position="111"/>
    </location>
</feature>
<dbReference type="PROSITE" id="PS51094">
    <property type="entry name" value="PTS_EIIA_TYPE_2"/>
    <property type="match status" value="1"/>
</dbReference>
<feature type="transmembrane region" description="Helical" evidence="9">
    <location>
        <begin position="369"/>
        <end position="388"/>
    </location>
</feature>
<keyword evidence="6 9" id="KW-1133">Transmembrane helix</keyword>
<feature type="transmembrane region" description="Helical" evidence="9">
    <location>
        <begin position="117"/>
        <end position="136"/>
    </location>
</feature>
<dbReference type="Gene3D" id="3.40.50.720">
    <property type="entry name" value="NAD(P)-binding Rossmann-like Domain"/>
    <property type="match status" value="1"/>
</dbReference>
<keyword evidence="3" id="KW-0813">Transport</keyword>
<dbReference type="RefSeq" id="WP_210658175.1">
    <property type="nucleotide sequence ID" value="NZ_JAGKQQ010000001.1"/>
</dbReference>
<dbReference type="Gene3D" id="1.20.1530.20">
    <property type="match status" value="1"/>
</dbReference>
<dbReference type="EMBL" id="JAGKQQ010000001">
    <property type="protein sequence ID" value="MBP3958313.1"/>
    <property type="molecule type" value="Genomic_DNA"/>
</dbReference>
<proteinExistence type="inferred from homology"/>
<gene>
    <name evidence="13" type="ORF">J8F10_23950</name>
</gene>
<evidence type="ECO:0000313" key="14">
    <source>
        <dbReference type="Proteomes" id="UP000676565"/>
    </source>
</evidence>
<dbReference type="PROSITE" id="PS51201">
    <property type="entry name" value="RCK_N"/>
    <property type="match status" value="1"/>
</dbReference>
<feature type="transmembrane region" description="Helical" evidence="9">
    <location>
        <begin position="6"/>
        <end position="23"/>
    </location>
</feature>
<reference evidence="13 14" key="1">
    <citation type="submission" date="2021-04" db="EMBL/GenBank/DDBJ databases">
        <authorList>
            <person name="Ivanova A."/>
        </authorList>
    </citation>
    <scope>NUCLEOTIDE SEQUENCE [LARGE SCALE GENOMIC DNA]</scope>
    <source>
        <strain evidence="13 14">G18</strain>
    </source>
</reference>
<evidence type="ECO:0000256" key="2">
    <source>
        <dbReference type="ARBA" id="ARBA00005551"/>
    </source>
</evidence>
<evidence type="ECO:0000256" key="7">
    <source>
        <dbReference type="ARBA" id="ARBA00023136"/>
    </source>
</evidence>
<dbReference type="PROSITE" id="PS51371">
    <property type="entry name" value="CBS"/>
    <property type="match status" value="1"/>
</dbReference>
<dbReference type="CDD" id="cd04590">
    <property type="entry name" value="CBS_pair_CorC_HlyC_assoc"/>
    <property type="match status" value="1"/>
</dbReference>
<name>A0ABS5BXD0_9BACT</name>
<comment type="caution">
    <text evidence="13">The sequence shown here is derived from an EMBL/GenBank/DDBJ whole genome shotgun (WGS) entry which is preliminary data.</text>
</comment>
<dbReference type="Gene3D" id="3.10.580.10">
    <property type="entry name" value="CBS-domain"/>
    <property type="match status" value="1"/>
</dbReference>